<dbReference type="InterPro" id="IPR006913">
    <property type="entry name" value="CENP-V/GFA"/>
</dbReference>
<gene>
    <name evidence="6" type="ORF">L1F06_018045</name>
</gene>
<keyword evidence="3" id="KW-0862">Zinc</keyword>
<protein>
    <submittedName>
        <fullName evidence="6">GFA family protein</fullName>
    </submittedName>
</protein>
<dbReference type="InterPro" id="IPR011057">
    <property type="entry name" value="Mss4-like_sf"/>
</dbReference>
<evidence type="ECO:0000256" key="3">
    <source>
        <dbReference type="ARBA" id="ARBA00022833"/>
    </source>
</evidence>
<comment type="similarity">
    <text evidence="1">Belongs to the Gfa family.</text>
</comment>
<feature type="domain" description="CENP-V/GFA" evidence="5">
    <location>
        <begin position="3"/>
        <end position="106"/>
    </location>
</feature>
<dbReference type="PROSITE" id="PS51891">
    <property type="entry name" value="CENP_V_GFA"/>
    <property type="match status" value="1"/>
</dbReference>
<dbReference type="PANTHER" id="PTHR33337">
    <property type="entry name" value="GFA DOMAIN-CONTAINING PROTEIN"/>
    <property type="match status" value="1"/>
</dbReference>
<proteinExistence type="inferred from homology"/>
<evidence type="ECO:0000313" key="7">
    <source>
        <dbReference type="Proteomes" id="UP001054897"/>
    </source>
</evidence>
<organism evidence="6 7">
    <name type="scientific">Ectopseudomonas hydrolytica</name>
    <dbReference type="NCBI Taxonomy" id="2493633"/>
    <lineage>
        <taxon>Bacteria</taxon>
        <taxon>Pseudomonadati</taxon>
        <taxon>Pseudomonadota</taxon>
        <taxon>Gammaproteobacteria</taxon>
        <taxon>Pseudomonadales</taxon>
        <taxon>Pseudomonadaceae</taxon>
        <taxon>Ectopseudomonas</taxon>
    </lineage>
</organism>
<reference evidence="6" key="1">
    <citation type="submission" date="2022-06" db="EMBL/GenBank/DDBJ databases">
        <title>Complete genome of Pseudomonas hydrolytica DSWY01T.</title>
        <authorList>
            <person name="Jung J."/>
            <person name="Jeon C.O."/>
        </authorList>
    </citation>
    <scope>NUCLEOTIDE SEQUENCE</scope>
    <source>
        <strain evidence="6">DSWY01</strain>
    </source>
</reference>
<evidence type="ECO:0000256" key="4">
    <source>
        <dbReference type="ARBA" id="ARBA00023239"/>
    </source>
</evidence>
<keyword evidence="4" id="KW-0456">Lyase</keyword>
<dbReference type="RefSeq" id="WP_012019323.1">
    <property type="nucleotide sequence ID" value="NZ_CP099397.1"/>
</dbReference>
<dbReference type="SUPFAM" id="SSF51316">
    <property type="entry name" value="Mss4-like"/>
    <property type="match status" value="1"/>
</dbReference>
<keyword evidence="2" id="KW-0479">Metal-binding</keyword>
<dbReference type="GeneID" id="300082910"/>
<evidence type="ECO:0000256" key="1">
    <source>
        <dbReference type="ARBA" id="ARBA00005495"/>
    </source>
</evidence>
<dbReference type="Gene3D" id="3.90.1590.10">
    <property type="entry name" value="glutathione-dependent formaldehyde- activating enzyme (gfa)"/>
    <property type="match status" value="1"/>
</dbReference>
<sequence length="144" mass="16209">MEFTGQCRCGKVRISLRAEVRPPLYACHCLNCQQWSGSAFGLHLLCAAQAVEVSGPVREYRYEHHGHVSTQYACEVCFTRLFNETTAAEGMRIVRAGVLEGAVQWTPQAHIWTKRRQSWITLPAGVAQWPESPTPEEFATALFE</sequence>
<evidence type="ECO:0000313" key="6">
    <source>
        <dbReference type="EMBL" id="USR38558.1"/>
    </source>
</evidence>
<evidence type="ECO:0000259" key="5">
    <source>
        <dbReference type="PROSITE" id="PS51891"/>
    </source>
</evidence>
<dbReference type="PANTHER" id="PTHR33337:SF40">
    <property type="entry name" value="CENP-V_GFA DOMAIN-CONTAINING PROTEIN-RELATED"/>
    <property type="match status" value="1"/>
</dbReference>
<accession>A0ABY5A3Y1</accession>
<dbReference type="EMBL" id="CP099397">
    <property type="protein sequence ID" value="USR38558.1"/>
    <property type="molecule type" value="Genomic_DNA"/>
</dbReference>
<keyword evidence="7" id="KW-1185">Reference proteome</keyword>
<evidence type="ECO:0000256" key="2">
    <source>
        <dbReference type="ARBA" id="ARBA00022723"/>
    </source>
</evidence>
<dbReference type="Pfam" id="PF04828">
    <property type="entry name" value="GFA"/>
    <property type="match status" value="1"/>
</dbReference>
<name>A0ABY5A3Y1_9GAMM</name>
<dbReference type="Proteomes" id="UP001054897">
    <property type="component" value="Chromosome"/>
</dbReference>